<gene>
    <name evidence="1" type="ORF">H9625_05485</name>
</gene>
<dbReference type="EMBL" id="JACSPP010000011">
    <property type="protein sequence ID" value="MBD8039907.1"/>
    <property type="molecule type" value="Genomic_DNA"/>
</dbReference>
<protein>
    <submittedName>
        <fullName evidence="1">DUF3791 domain-containing protein</fullName>
    </submittedName>
</protein>
<dbReference type="InterPro" id="IPR024269">
    <property type="entry name" value="DUF3791"/>
</dbReference>
<accession>A0ABR8Y6S7</accession>
<name>A0ABR8Y6S7_9BACT</name>
<keyword evidence="2" id="KW-1185">Reference proteome</keyword>
<dbReference type="RefSeq" id="WP_022039229.1">
    <property type="nucleotide sequence ID" value="NZ_JACSPP010000011.1"/>
</dbReference>
<organism evidence="1 2">
    <name type="scientific">Phocaeicola intestinalis</name>
    <dbReference type="NCBI Taxonomy" id="2762212"/>
    <lineage>
        <taxon>Bacteria</taxon>
        <taxon>Pseudomonadati</taxon>
        <taxon>Bacteroidota</taxon>
        <taxon>Bacteroidia</taxon>
        <taxon>Bacteroidales</taxon>
        <taxon>Bacteroidaceae</taxon>
        <taxon>Phocaeicola</taxon>
    </lineage>
</organism>
<evidence type="ECO:0000313" key="1">
    <source>
        <dbReference type="EMBL" id="MBD8039907.1"/>
    </source>
</evidence>
<evidence type="ECO:0000313" key="2">
    <source>
        <dbReference type="Proteomes" id="UP000620874"/>
    </source>
</evidence>
<proteinExistence type="predicted"/>
<sequence length="76" mass="8709">MKTEPNIKDKVAYIIAVISEFATAHSLTPSQAYRYLDRFKGIDFVTRFYDVEHTFSFEDVIADLTSYCHRKGGALV</sequence>
<dbReference type="Pfam" id="PF12668">
    <property type="entry name" value="DUF3791"/>
    <property type="match status" value="1"/>
</dbReference>
<reference evidence="1 2" key="1">
    <citation type="submission" date="2020-08" db="EMBL/GenBank/DDBJ databases">
        <title>A Genomic Blueprint of the Chicken Gut Microbiome.</title>
        <authorList>
            <person name="Gilroy R."/>
            <person name="Ravi A."/>
            <person name="Getino M."/>
            <person name="Pursley I."/>
            <person name="Horton D.L."/>
            <person name="Alikhan N.-F."/>
            <person name="Baker D."/>
            <person name="Gharbi K."/>
            <person name="Hall N."/>
            <person name="Watson M."/>
            <person name="Adriaenssens E.M."/>
            <person name="Foster-Nyarko E."/>
            <person name="Jarju S."/>
            <person name="Secka A."/>
            <person name="Antonio M."/>
            <person name="Oren A."/>
            <person name="Chaudhuri R."/>
            <person name="La Ragione R.M."/>
            <person name="Hildebrand F."/>
            <person name="Pallen M.J."/>
        </authorList>
    </citation>
    <scope>NUCLEOTIDE SEQUENCE [LARGE SCALE GENOMIC DNA]</scope>
    <source>
        <strain evidence="1 2">Sa1CVN1</strain>
    </source>
</reference>
<comment type="caution">
    <text evidence="1">The sequence shown here is derived from an EMBL/GenBank/DDBJ whole genome shotgun (WGS) entry which is preliminary data.</text>
</comment>
<dbReference type="Proteomes" id="UP000620874">
    <property type="component" value="Unassembled WGS sequence"/>
</dbReference>